<keyword evidence="4 11" id="KW-0119">Carbohydrate metabolism</keyword>
<evidence type="ECO:0000256" key="11">
    <source>
        <dbReference type="RuleBase" id="RU361186"/>
    </source>
</evidence>
<feature type="chain" id="PRO_5012316875" description="Glucanase" evidence="12">
    <location>
        <begin position="16"/>
        <end position="394"/>
    </location>
</feature>
<feature type="active site" description="Proton acceptor" evidence="7">
    <location>
        <position position="349"/>
    </location>
</feature>
<dbReference type="PANTHER" id="PTHR34876">
    <property type="match status" value="1"/>
</dbReference>
<keyword evidence="2 11" id="KW-0378">Hydrolase</keyword>
<gene>
    <name evidence="13" type="ORF">SAPIO_CDS8544</name>
</gene>
<dbReference type="VEuPathDB" id="FungiDB:SAPIO_CDS8544"/>
<dbReference type="Pfam" id="PF01341">
    <property type="entry name" value="Glyco_hydro_6"/>
    <property type="match status" value="1"/>
</dbReference>
<keyword evidence="1 12" id="KW-0732">Signal</keyword>
<feature type="binding site" evidence="8">
    <location>
        <position position="212"/>
    </location>
    <ligand>
        <name>substrate</name>
    </ligand>
</feature>
<dbReference type="PIRSF" id="PIRSF001100">
    <property type="entry name" value="Beta_cellobiohydrolase"/>
    <property type="match status" value="1"/>
</dbReference>
<dbReference type="AlphaFoldDB" id="A0A084FZW1"/>
<dbReference type="InterPro" id="IPR016288">
    <property type="entry name" value="Beta_cellobiohydrolase"/>
</dbReference>
<dbReference type="Gene3D" id="3.20.20.40">
    <property type="entry name" value="1, 4-beta cellobiohydrolase"/>
    <property type="match status" value="1"/>
</dbReference>
<dbReference type="GeneID" id="27727616"/>
<sequence>MKVAATIALAALAAAAPPSATVKESPRAVAAECESAVTLDASTNIWKTHKLHANNFYRSEIEEAVTTMSDESLKTKALAVADIGTFVWVDTRSAIERLKKAVEDVPCEEILGVVIYDLPGRDCAAKASNGELKVGEINIYKTEYIDPIVEILKSKPNTAFALVIEPDSLPNLVTNADLQTCQDSAAGYRDGVAYALKNLNLPNVVMYIDAGHGGWLGWNDNLEPGAKELADAYKAAGSPSQVRGIATNVAGWNAWDLSPGEFSDATDAEWNKCQNEKIYVETFGAELKSAGMPNHAIVDTGRNGVQGLREEWGNWCNVDGAGFGIRPSADTGSELADAFVWVKPGGESDGTSDESATRYDSFCGKPDAFKPSPEAGSWHQAYFEMLIKNAKPAF</sequence>
<organism evidence="13 14">
    <name type="scientific">Pseudallescheria apiosperma</name>
    <name type="common">Scedosporium apiospermum</name>
    <dbReference type="NCBI Taxonomy" id="563466"/>
    <lineage>
        <taxon>Eukaryota</taxon>
        <taxon>Fungi</taxon>
        <taxon>Dikarya</taxon>
        <taxon>Ascomycota</taxon>
        <taxon>Pezizomycotina</taxon>
        <taxon>Sordariomycetes</taxon>
        <taxon>Hypocreomycetidae</taxon>
        <taxon>Microascales</taxon>
        <taxon>Microascaceae</taxon>
        <taxon>Scedosporium</taxon>
    </lineage>
</organism>
<dbReference type="KEGG" id="sapo:SAPIO_CDS8544"/>
<dbReference type="PROSITE" id="PS00656">
    <property type="entry name" value="GLYCOSYL_HYDROL_F6_2"/>
    <property type="match status" value="1"/>
</dbReference>
<feature type="active site" evidence="9">
    <location>
        <position position="122"/>
    </location>
</feature>
<reference evidence="13 14" key="1">
    <citation type="journal article" date="2014" name="Genome Announc.">
        <title>Draft genome sequence of the pathogenic fungus Scedosporium apiospermum.</title>
        <authorList>
            <person name="Vandeputte P."/>
            <person name="Ghamrawi S."/>
            <person name="Rechenmann M."/>
            <person name="Iltis A."/>
            <person name="Giraud S."/>
            <person name="Fleury M."/>
            <person name="Thornton C."/>
            <person name="Delhaes L."/>
            <person name="Meyer W."/>
            <person name="Papon N."/>
            <person name="Bouchara J.P."/>
        </authorList>
    </citation>
    <scope>NUCLEOTIDE SEQUENCE [LARGE SCALE GENOMIC DNA]</scope>
    <source>
        <strain evidence="13 14">IHEM 14462</strain>
    </source>
</reference>
<accession>A0A084FZW1</accession>
<feature type="binding site" evidence="8">
    <location>
        <position position="90"/>
    </location>
    <ligand>
        <name>substrate</name>
    </ligand>
</feature>
<feature type="signal peptide" evidence="12">
    <location>
        <begin position="1"/>
        <end position="15"/>
    </location>
</feature>
<feature type="binding site" evidence="8">
    <location>
        <position position="88"/>
    </location>
    <ligand>
        <name>substrate</name>
    </ligand>
</feature>
<keyword evidence="14" id="KW-1185">Reference proteome</keyword>
<evidence type="ECO:0000256" key="9">
    <source>
        <dbReference type="PROSITE-ProRule" id="PRU10056"/>
    </source>
</evidence>
<dbReference type="Proteomes" id="UP000028545">
    <property type="component" value="Unassembled WGS sequence"/>
</dbReference>
<dbReference type="GO" id="GO:0004553">
    <property type="term" value="F:hydrolase activity, hydrolyzing O-glycosyl compounds"/>
    <property type="evidence" value="ECO:0007669"/>
    <property type="project" value="InterPro"/>
</dbReference>
<dbReference type="InterPro" id="IPR001524">
    <property type="entry name" value="Glyco_hydro_6_CS"/>
</dbReference>
<keyword evidence="5 11" id="KW-0326">Glycosidase</keyword>
<feature type="binding site" evidence="8">
    <location>
        <position position="315"/>
    </location>
    <ligand>
        <name>substrate</name>
    </ligand>
</feature>
<dbReference type="PRINTS" id="PR00733">
    <property type="entry name" value="GLHYDRLASE6"/>
</dbReference>
<dbReference type="GO" id="GO:0030245">
    <property type="term" value="P:cellulose catabolic process"/>
    <property type="evidence" value="ECO:0007669"/>
    <property type="project" value="UniProtKB-KW"/>
</dbReference>
<protein>
    <recommendedName>
        <fullName evidence="11">Glucanase</fullName>
        <ecNumber evidence="11">3.2.1.-</ecNumber>
    </recommendedName>
</protein>
<dbReference type="PROSITE" id="PS00655">
    <property type="entry name" value="GLYCOSYL_HYDROL_F6_1"/>
    <property type="match status" value="1"/>
</dbReference>
<keyword evidence="3 11" id="KW-0136">Cellulose degradation</keyword>
<dbReference type="EMBL" id="JOWA01000121">
    <property type="protein sequence ID" value="KEZ40623.1"/>
    <property type="molecule type" value="Genomic_DNA"/>
</dbReference>
<evidence type="ECO:0000256" key="5">
    <source>
        <dbReference type="ARBA" id="ARBA00023295"/>
    </source>
</evidence>
<evidence type="ECO:0000256" key="7">
    <source>
        <dbReference type="PIRSR" id="PIRSR001100-1"/>
    </source>
</evidence>
<keyword evidence="6 11" id="KW-0624">Polysaccharide degradation</keyword>
<evidence type="ECO:0000313" key="13">
    <source>
        <dbReference type="EMBL" id="KEZ40623.1"/>
    </source>
</evidence>
<dbReference type="HOGENOM" id="CLU_015488_0_0_1"/>
<dbReference type="OMA" id="FCGKDDA"/>
<evidence type="ECO:0000256" key="3">
    <source>
        <dbReference type="ARBA" id="ARBA00023001"/>
    </source>
</evidence>
<feature type="binding site" evidence="8">
    <location>
        <position position="215"/>
    </location>
    <ligand>
        <name>substrate</name>
    </ligand>
</feature>
<dbReference type="InterPro" id="IPR036434">
    <property type="entry name" value="Beta_cellobiohydrolase_sf"/>
</dbReference>
<name>A0A084FZW1_PSEDA</name>
<evidence type="ECO:0000256" key="8">
    <source>
        <dbReference type="PIRSR" id="PIRSR001100-2"/>
    </source>
</evidence>
<evidence type="ECO:0000256" key="4">
    <source>
        <dbReference type="ARBA" id="ARBA00023277"/>
    </source>
</evidence>
<evidence type="ECO:0000313" key="14">
    <source>
        <dbReference type="Proteomes" id="UP000028545"/>
    </source>
</evidence>
<dbReference type="EC" id="3.2.1.-" evidence="11"/>
<feature type="binding site" evidence="8">
    <location>
        <position position="343"/>
    </location>
    <ligand>
        <name>substrate</name>
    </ligand>
</feature>
<evidence type="ECO:0000256" key="2">
    <source>
        <dbReference type="ARBA" id="ARBA00022801"/>
    </source>
</evidence>
<evidence type="ECO:0000256" key="6">
    <source>
        <dbReference type="ARBA" id="ARBA00023326"/>
    </source>
</evidence>
<dbReference type="OrthoDB" id="64893at2759"/>
<dbReference type="PANTHER" id="PTHR34876:SF2">
    <property type="entry name" value="GLUCANASE"/>
    <property type="match status" value="1"/>
</dbReference>
<evidence type="ECO:0000256" key="10">
    <source>
        <dbReference type="PROSITE-ProRule" id="PRU10057"/>
    </source>
</evidence>
<comment type="similarity">
    <text evidence="11">Belongs to the glycosyl hydrolase family 6.</text>
</comment>
<evidence type="ECO:0000256" key="12">
    <source>
        <dbReference type="SAM" id="SignalP"/>
    </source>
</evidence>
<dbReference type="FunFam" id="3.20.20.40:FF:000001">
    <property type="entry name" value="Glucanase"/>
    <property type="match status" value="1"/>
</dbReference>
<dbReference type="RefSeq" id="XP_016640422.1">
    <property type="nucleotide sequence ID" value="XM_016790159.1"/>
</dbReference>
<proteinExistence type="inferred from homology"/>
<feature type="active site" description="Proton donor" evidence="7 10">
    <location>
        <position position="167"/>
    </location>
</feature>
<comment type="caution">
    <text evidence="13">The sequence shown here is derived from an EMBL/GenBank/DDBJ whole genome shotgun (WGS) entry which is preliminary data.</text>
</comment>
<evidence type="ECO:0000256" key="1">
    <source>
        <dbReference type="ARBA" id="ARBA00022729"/>
    </source>
</evidence>
<feature type="binding site" evidence="8">
    <location>
        <position position="347"/>
    </location>
    <ligand>
        <name>substrate</name>
    </ligand>
</feature>
<dbReference type="SUPFAM" id="SSF51989">
    <property type="entry name" value="Glycosyl hydrolases family 6, cellulases"/>
    <property type="match status" value="1"/>
</dbReference>